<organism evidence="9 10">
    <name type="scientific">Halopelagius inordinatus</name>
    <dbReference type="NCBI Taxonomy" id="553467"/>
    <lineage>
        <taxon>Archaea</taxon>
        <taxon>Methanobacteriati</taxon>
        <taxon>Methanobacteriota</taxon>
        <taxon>Stenosarchaea group</taxon>
        <taxon>Halobacteria</taxon>
        <taxon>Halobacteriales</taxon>
        <taxon>Haloferacaceae</taxon>
    </lineage>
</organism>
<evidence type="ECO:0000256" key="3">
    <source>
        <dbReference type="ARBA" id="ARBA00022723"/>
    </source>
</evidence>
<keyword evidence="3 6" id="KW-0479">Metal-binding</keyword>
<reference evidence="10" key="1">
    <citation type="submission" date="2016-10" db="EMBL/GenBank/DDBJ databases">
        <authorList>
            <person name="Varghese N."/>
            <person name="Submissions S."/>
        </authorList>
    </citation>
    <scope>NUCLEOTIDE SEQUENCE [LARGE SCALE GENOMIC DNA]</scope>
    <source>
        <strain evidence="10">CGMCC 1.7739</strain>
    </source>
</reference>
<evidence type="ECO:0000256" key="6">
    <source>
        <dbReference type="RuleBase" id="RU361277"/>
    </source>
</evidence>
<dbReference type="Pfam" id="PF00107">
    <property type="entry name" value="ADH_zinc_N"/>
    <property type="match status" value="1"/>
</dbReference>
<dbReference type="Gene3D" id="3.90.180.10">
    <property type="entry name" value="Medium-chain alcohol dehydrogenases, catalytic domain"/>
    <property type="match status" value="1"/>
</dbReference>
<dbReference type="PANTHER" id="PTHR43161:SF23">
    <property type="entry name" value="(R,R)-BUTANEDIOL DEHYDROGENASE-RELATED"/>
    <property type="match status" value="1"/>
</dbReference>
<evidence type="ECO:0000313" key="9">
    <source>
        <dbReference type="EMBL" id="SFG03027.1"/>
    </source>
</evidence>
<dbReference type="PANTHER" id="PTHR43161">
    <property type="entry name" value="SORBITOL DEHYDROGENASE"/>
    <property type="match status" value="1"/>
</dbReference>
<dbReference type="Proteomes" id="UP000198876">
    <property type="component" value="Unassembled WGS sequence"/>
</dbReference>
<dbReference type="InterPro" id="IPR013154">
    <property type="entry name" value="ADH-like_N"/>
</dbReference>
<dbReference type="GO" id="GO:0043168">
    <property type="term" value="F:anion binding"/>
    <property type="evidence" value="ECO:0007669"/>
    <property type="project" value="UniProtKB-ARBA"/>
</dbReference>
<dbReference type="GO" id="GO:0008270">
    <property type="term" value="F:zinc ion binding"/>
    <property type="evidence" value="ECO:0007669"/>
    <property type="project" value="InterPro"/>
</dbReference>
<keyword evidence="5" id="KW-0560">Oxidoreductase</keyword>
<dbReference type="GO" id="GO:0030554">
    <property type="term" value="F:adenyl nucleotide binding"/>
    <property type="evidence" value="ECO:0007669"/>
    <property type="project" value="UniProtKB-ARBA"/>
</dbReference>
<dbReference type="AlphaFoldDB" id="A0A1I2NMW8"/>
<dbReference type="OrthoDB" id="75495at2157"/>
<evidence type="ECO:0000313" key="10">
    <source>
        <dbReference type="Proteomes" id="UP000198876"/>
    </source>
</evidence>
<evidence type="ECO:0000256" key="4">
    <source>
        <dbReference type="ARBA" id="ARBA00022833"/>
    </source>
</evidence>
<comment type="similarity">
    <text evidence="2 6">Belongs to the zinc-containing alcohol dehydrogenase family.</text>
</comment>
<dbReference type="PROSITE" id="PS00059">
    <property type="entry name" value="ADH_ZINC"/>
    <property type="match status" value="1"/>
</dbReference>
<dbReference type="Pfam" id="PF08240">
    <property type="entry name" value="ADH_N"/>
    <property type="match status" value="1"/>
</dbReference>
<dbReference type="InterPro" id="IPR011032">
    <property type="entry name" value="GroES-like_sf"/>
</dbReference>
<dbReference type="CDD" id="cd08233">
    <property type="entry name" value="butanediol_DH_like"/>
    <property type="match status" value="1"/>
</dbReference>
<accession>A0A1I2NMW8</accession>
<dbReference type="GO" id="GO:0000721">
    <property type="term" value="F:(R,R)-butanediol dehydrogenase activity"/>
    <property type="evidence" value="ECO:0007669"/>
    <property type="project" value="TreeGrafter"/>
</dbReference>
<evidence type="ECO:0000256" key="2">
    <source>
        <dbReference type="ARBA" id="ARBA00008072"/>
    </source>
</evidence>
<evidence type="ECO:0000256" key="5">
    <source>
        <dbReference type="ARBA" id="ARBA00023002"/>
    </source>
</evidence>
<dbReference type="GO" id="GO:0034079">
    <property type="term" value="P:butanediol biosynthetic process"/>
    <property type="evidence" value="ECO:0007669"/>
    <property type="project" value="TreeGrafter"/>
</dbReference>
<dbReference type="Gene3D" id="3.40.50.720">
    <property type="entry name" value="NAD(P)-binding Rossmann-like Domain"/>
    <property type="match status" value="1"/>
</dbReference>
<name>A0A1I2NMW8_9EURY</name>
<feature type="domain" description="Alcohol dehydrogenase-like C-terminal" evidence="7">
    <location>
        <begin position="182"/>
        <end position="315"/>
    </location>
</feature>
<protein>
    <submittedName>
        <fullName evidence="9">(R,R)-butanediol dehydrogenase / meso-butanediol dehydrogenase / diacetyl reductase</fullName>
    </submittedName>
</protein>
<dbReference type="EMBL" id="FOOQ01000001">
    <property type="protein sequence ID" value="SFG03027.1"/>
    <property type="molecule type" value="Genomic_DNA"/>
</dbReference>
<feature type="domain" description="Alcohol dehydrogenase-like N-terminal" evidence="8">
    <location>
        <begin position="24"/>
        <end position="143"/>
    </location>
</feature>
<dbReference type="SUPFAM" id="SSF51735">
    <property type="entry name" value="NAD(P)-binding Rossmann-fold domains"/>
    <property type="match status" value="1"/>
</dbReference>
<keyword evidence="4 6" id="KW-0862">Zinc</keyword>
<sequence length="355" mass="37434">MQAARYHGQQDVRVESIDEDEVGPRGVLLDVDSCGICGTDLHEYTAGPIFVPDDEPHPVTRERMPITMGHEFSGTVAEVGPEVESVAVGDEVAVNPTIWCGDCRQCERGRYHLCVNGGFVGLSGGGGGFSERVVVDENQAVRLGDISLEEGAVVEPLAVGLHAVRRSGLRAGDTVTVVGSGPIGLSVIQAARAAGAGKILVSEPRQSRRARAADCGADVLVNPMERDFIDAVADETDGAMADCSFEVAGLEATLSAALQSLSVQGNCTIVSIWEGAVPVNPNDVVMSERTVTGTLAYQSGPRSDEDFGAVIEMLSRGEMSVEPLVTDRIGLDDIDSGFRSLLDDESDQVKILVKP</sequence>
<keyword evidence="10" id="KW-1185">Reference proteome</keyword>
<evidence type="ECO:0000259" key="8">
    <source>
        <dbReference type="Pfam" id="PF08240"/>
    </source>
</evidence>
<dbReference type="STRING" id="553467.SAMN04488063_1189"/>
<evidence type="ECO:0000259" key="7">
    <source>
        <dbReference type="Pfam" id="PF00107"/>
    </source>
</evidence>
<evidence type="ECO:0000256" key="1">
    <source>
        <dbReference type="ARBA" id="ARBA00001947"/>
    </source>
</evidence>
<dbReference type="InterPro" id="IPR002328">
    <property type="entry name" value="ADH_Zn_CS"/>
</dbReference>
<dbReference type="InterPro" id="IPR013149">
    <property type="entry name" value="ADH-like_C"/>
</dbReference>
<dbReference type="SUPFAM" id="SSF50129">
    <property type="entry name" value="GroES-like"/>
    <property type="match status" value="1"/>
</dbReference>
<dbReference type="RefSeq" id="WP_092889751.1">
    <property type="nucleotide sequence ID" value="NZ_FOOQ01000001.1"/>
</dbReference>
<comment type="cofactor">
    <cofactor evidence="1 6">
        <name>Zn(2+)</name>
        <dbReference type="ChEBI" id="CHEBI:29105"/>
    </cofactor>
</comment>
<dbReference type="InterPro" id="IPR036291">
    <property type="entry name" value="NAD(P)-bd_dom_sf"/>
</dbReference>
<gene>
    <name evidence="9" type="ORF">SAMN04488063_1189</name>
</gene>
<proteinExistence type="inferred from homology"/>
<dbReference type="GO" id="GO:0005737">
    <property type="term" value="C:cytoplasm"/>
    <property type="evidence" value="ECO:0007669"/>
    <property type="project" value="TreeGrafter"/>
</dbReference>